<feature type="compositionally biased region" description="Low complexity" evidence="1">
    <location>
        <begin position="11"/>
        <end position="30"/>
    </location>
</feature>
<evidence type="ECO:0000313" key="3">
    <source>
        <dbReference type="Proteomes" id="UP001165060"/>
    </source>
</evidence>
<evidence type="ECO:0000256" key="1">
    <source>
        <dbReference type="SAM" id="MobiDB-lite"/>
    </source>
</evidence>
<gene>
    <name evidence="2" type="ORF">TeGR_g1217</name>
</gene>
<evidence type="ECO:0000313" key="2">
    <source>
        <dbReference type="EMBL" id="GMI18971.1"/>
    </source>
</evidence>
<dbReference type="PANTHER" id="PTHR37948:SF1">
    <property type="entry name" value="BLL5189 PROTEIN"/>
    <property type="match status" value="1"/>
</dbReference>
<proteinExistence type="predicted"/>
<sequence length="268" mass="29698">MTTKRARDAEAAAAPAKAAKLAEQKAASTASEEPEVPRSVSQYRARLVAQHKEIYKDPPVLPVAAAVEVEDELADPPTRNSDGDFIFADASTFRPNRSPEEVLREGAFGGTYFRSITSAVTNVKYSGKKAAKDSLKPEWVAGLDYKKMMCSATYDVTVNKWGSKCGGSLGMWESSGWISDVDPYGWFQWYCRFFAGRRCSDDERQIGRWNSLAGPKGRFRSQMCGKIHNSGKKVGDASVSPVVRQTLHHWGLEITDKKMAEYKKKKGL</sequence>
<dbReference type="EMBL" id="BRYB01002391">
    <property type="protein sequence ID" value="GMI18971.1"/>
    <property type="molecule type" value="Genomic_DNA"/>
</dbReference>
<dbReference type="PANTHER" id="PTHR37948">
    <property type="entry name" value="ZGC:113208"/>
    <property type="match status" value="1"/>
</dbReference>
<feature type="region of interest" description="Disordered" evidence="1">
    <location>
        <begin position="1"/>
        <end position="40"/>
    </location>
</feature>
<accession>A0ABQ6M3M6</accession>
<comment type="caution">
    <text evidence="2">The sequence shown here is derived from an EMBL/GenBank/DDBJ whole genome shotgun (WGS) entry which is preliminary data.</text>
</comment>
<keyword evidence="3" id="KW-1185">Reference proteome</keyword>
<reference evidence="2 3" key="1">
    <citation type="journal article" date="2023" name="Commun. Biol.">
        <title>Genome analysis of Parmales, the sister group of diatoms, reveals the evolutionary specialization of diatoms from phago-mixotrophs to photoautotrophs.</title>
        <authorList>
            <person name="Ban H."/>
            <person name="Sato S."/>
            <person name="Yoshikawa S."/>
            <person name="Yamada K."/>
            <person name="Nakamura Y."/>
            <person name="Ichinomiya M."/>
            <person name="Sato N."/>
            <person name="Blanc-Mathieu R."/>
            <person name="Endo H."/>
            <person name="Kuwata A."/>
            <person name="Ogata H."/>
        </authorList>
    </citation>
    <scope>NUCLEOTIDE SEQUENCE [LARGE SCALE GENOMIC DNA]</scope>
</reference>
<protein>
    <submittedName>
        <fullName evidence="2">Uncharacterized protein</fullName>
    </submittedName>
</protein>
<dbReference type="Proteomes" id="UP001165060">
    <property type="component" value="Unassembled WGS sequence"/>
</dbReference>
<organism evidence="2 3">
    <name type="scientific">Tetraparma gracilis</name>
    <dbReference type="NCBI Taxonomy" id="2962635"/>
    <lineage>
        <taxon>Eukaryota</taxon>
        <taxon>Sar</taxon>
        <taxon>Stramenopiles</taxon>
        <taxon>Ochrophyta</taxon>
        <taxon>Bolidophyceae</taxon>
        <taxon>Parmales</taxon>
        <taxon>Triparmaceae</taxon>
        <taxon>Tetraparma</taxon>
    </lineage>
</organism>
<feature type="compositionally biased region" description="Basic and acidic residues" evidence="1">
    <location>
        <begin position="1"/>
        <end position="10"/>
    </location>
</feature>
<name>A0ABQ6M3M6_9STRA</name>